<evidence type="ECO:0000256" key="1">
    <source>
        <dbReference type="SAM" id="Phobius"/>
    </source>
</evidence>
<gene>
    <name evidence="2" type="ORF">JCM9140_3175</name>
</gene>
<comment type="caution">
    <text evidence="2">The sequence shown here is derived from an EMBL/GenBank/DDBJ whole genome shotgun (WGS) entry which is preliminary data.</text>
</comment>
<dbReference type="AlphaFoldDB" id="W4Q5T6"/>
<keyword evidence="1" id="KW-0812">Transmembrane</keyword>
<sequence length="56" mass="6442">MNLLEKLYSLIILLAVIIGLGVGQVERVSTYAEILIVPLIIAMLYMLRFYKFLLKK</sequence>
<dbReference type="EMBL" id="BAUT01000038">
    <property type="protein sequence ID" value="GAE27063.1"/>
    <property type="molecule type" value="Genomic_DNA"/>
</dbReference>
<evidence type="ECO:0000313" key="3">
    <source>
        <dbReference type="Proteomes" id="UP000018890"/>
    </source>
</evidence>
<dbReference type="Proteomes" id="UP000018890">
    <property type="component" value="Unassembled WGS sequence"/>
</dbReference>
<feature type="transmembrane region" description="Helical" evidence="1">
    <location>
        <begin position="31"/>
        <end position="50"/>
    </location>
</feature>
<evidence type="ECO:0000313" key="2">
    <source>
        <dbReference type="EMBL" id="GAE27063.1"/>
    </source>
</evidence>
<keyword evidence="3" id="KW-1185">Reference proteome</keyword>
<reference evidence="2" key="1">
    <citation type="journal article" date="2014" name="Genome Announc.">
        <title>Draft Genome Sequences of Three Alkaliphilic Bacillus Strains, Bacillus wakoensis JCM 9140T, Bacillus akibai JCM 9157T, and Bacillus hemicellulosilyticus JCM 9152T.</title>
        <authorList>
            <person name="Yuki M."/>
            <person name="Oshima K."/>
            <person name="Suda W."/>
            <person name="Oshida Y."/>
            <person name="Kitamura K."/>
            <person name="Iida T."/>
            <person name="Hattori M."/>
            <person name="Ohkuma M."/>
        </authorList>
    </citation>
    <scope>NUCLEOTIDE SEQUENCE [LARGE SCALE GENOMIC DNA]</scope>
    <source>
        <strain evidence="2">JCM 9140</strain>
    </source>
</reference>
<proteinExistence type="predicted"/>
<organism evidence="2 3">
    <name type="scientific">Halalkalibacter wakoensis JCM 9140</name>
    <dbReference type="NCBI Taxonomy" id="1236970"/>
    <lineage>
        <taxon>Bacteria</taxon>
        <taxon>Bacillati</taxon>
        <taxon>Bacillota</taxon>
        <taxon>Bacilli</taxon>
        <taxon>Bacillales</taxon>
        <taxon>Bacillaceae</taxon>
        <taxon>Halalkalibacter</taxon>
    </lineage>
</organism>
<keyword evidence="1" id="KW-0472">Membrane</keyword>
<accession>W4Q5T6</accession>
<feature type="transmembrane region" description="Helical" evidence="1">
    <location>
        <begin position="7"/>
        <end position="25"/>
    </location>
</feature>
<protein>
    <submittedName>
        <fullName evidence="2">Uncharacterized protein</fullName>
    </submittedName>
</protein>
<name>W4Q5T6_9BACI</name>
<keyword evidence="1" id="KW-1133">Transmembrane helix</keyword>
<dbReference type="STRING" id="1236970.JCM9140_3175"/>